<dbReference type="FunFam" id="3.40.50.2000:FF:000037">
    <property type="entry name" value="Glycosyltransferase"/>
    <property type="match status" value="1"/>
</dbReference>
<evidence type="ECO:0000313" key="5">
    <source>
        <dbReference type="Proteomes" id="UP000242715"/>
    </source>
</evidence>
<keyword evidence="2" id="KW-0328">Glycosyltransferase</keyword>
<name>A0A2Z6P1Q5_TRISU</name>
<dbReference type="SUPFAM" id="SSF53756">
    <property type="entry name" value="UDP-Glycosyltransferase/glycogen phosphorylase"/>
    <property type="match status" value="1"/>
</dbReference>
<dbReference type="PANTHER" id="PTHR48045">
    <property type="entry name" value="UDP-GLYCOSYLTRANSFERASE 72B1"/>
    <property type="match status" value="1"/>
</dbReference>
<organism evidence="4 5">
    <name type="scientific">Trifolium subterraneum</name>
    <name type="common">Subterranean clover</name>
    <dbReference type="NCBI Taxonomy" id="3900"/>
    <lineage>
        <taxon>Eukaryota</taxon>
        <taxon>Viridiplantae</taxon>
        <taxon>Streptophyta</taxon>
        <taxon>Embryophyta</taxon>
        <taxon>Tracheophyta</taxon>
        <taxon>Spermatophyta</taxon>
        <taxon>Magnoliopsida</taxon>
        <taxon>eudicotyledons</taxon>
        <taxon>Gunneridae</taxon>
        <taxon>Pentapetalae</taxon>
        <taxon>rosids</taxon>
        <taxon>fabids</taxon>
        <taxon>Fabales</taxon>
        <taxon>Fabaceae</taxon>
        <taxon>Papilionoideae</taxon>
        <taxon>50 kb inversion clade</taxon>
        <taxon>NPAAA clade</taxon>
        <taxon>Hologalegina</taxon>
        <taxon>IRL clade</taxon>
        <taxon>Trifolieae</taxon>
        <taxon>Trifolium</taxon>
    </lineage>
</organism>
<dbReference type="AlphaFoldDB" id="A0A2Z6P1Q5"/>
<keyword evidence="5" id="KW-1185">Reference proteome</keyword>
<reference evidence="5" key="1">
    <citation type="journal article" date="2017" name="Front. Plant Sci.">
        <title>Climate Clever Clovers: New Paradigm to Reduce the Environmental Footprint of Ruminants by Breeding Low Methanogenic Forages Utilizing Haplotype Variation.</title>
        <authorList>
            <person name="Kaur P."/>
            <person name="Appels R."/>
            <person name="Bayer P.E."/>
            <person name="Keeble-Gagnere G."/>
            <person name="Wang J."/>
            <person name="Hirakawa H."/>
            <person name="Shirasawa K."/>
            <person name="Vercoe P."/>
            <person name="Stefanova K."/>
            <person name="Durmic Z."/>
            <person name="Nichols P."/>
            <person name="Revell C."/>
            <person name="Isobe S.N."/>
            <person name="Edwards D."/>
            <person name="Erskine W."/>
        </authorList>
    </citation>
    <scope>NUCLEOTIDE SEQUENCE [LARGE SCALE GENOMIC DNA]</scope>
    <source>
        <strain evidence="5">cv. Daliak</strain>
    </source>
</reference>
<evidence type="ECO:0000313" key="4">
    <source>
        <dbReference type="EMBL" id="GAU49646.1"/>
    </source>
</evidence>
<dbReference type="EMBL" id="DF974603">
    <property type="protein sequence ID" value="GAU49646.1"/>
    <property type="molecule type" value="Genomic_DNA"/>
</dbReference>
<protein>
    <recommendedName>
        <fullName evidence="6">UDP-glycosyltransferases domain-containing protein</fullName>
    </recommendedName>
</protein>
<proteinExistence type="inferred from homology"/>
<accession>A0A2Z6P1Q5</accession>
<dbReference type="CDD" id="cd03784">
    <property type="entry name" value="GT1_Gtf-like"/>
    <property type="match status" value="1"/>
</dbReference>
<dbReference type="FunFam" id="3.40.50.2000:FF:000088">
    <property type="entry name" value="Glycosyltransferase"/>
    <property type="match status" value="1"/>
</dbReference>
<evidence type="ECO:0000256" key="2">
    <source>
        <dbReference type="ARBA" id="ARBA00022676"/>
    </source>
</evidence>
<evidence type="ECO:0000256" key="3">
    <source>
        <dbReference type="ARBA" id="ARBA00022679"/>
    </source>
</evidence>
<dbReference type="PANTHER" id="PTHR48045:SF20">
    <property type="entry name" value="UDP-RHAMNOSE:RHAMNOSYLTRANSFERASE 1"/>
    <property type="match status" value="1"/>
</dbReference>
<evidence type="ECO:0008006" key="6">
    <source>
        <dbReference type="Google" id="ProtNLM"/>
    </source>
</evidence>
<dbReference type="Gene3D" id="3.40.50.2000">
    <property type="entry name" value="Glycogen Phosphorylase B"/>
    <property type="match status" value="2"/>
</dbReference>
<dbReference type="InterPro" id="IPR002213">
    <property type="entry name" value="UDP_glucos_trans"/>
</dbReference>
<gene>
    <name evidence="4" type="ORF">TSUD_407830</name>
</gene>
<keyword evidence="3" id="KW-0808">Transferase</keyword>
<comment type="similarity">
    <text evidence="1">Belongs to the UDP-glycosyltransferase family.</text>
</comment>
<sequence>MDTVRDEEKPLHIVMFPWLAFGHMIPYLELAKLIAQKGHQVTYISTPRNIQRLPKLPPNIASLINFVKLPMPNVDNLPQNAEATTDVPYDVVQHLKTAFDKLEQPLTQFLESSNVDWIFHDFIPYWLGPVASKLGIKCAFFTIFTAPFMGFLGPVSVLLGNDPGRTKPEDFTVAPSWVPFQTTVAYRYFEIMKIADILSNENSGGYSDIYRAVCCMQNCETILIRGCTKFEPEWFQVLQNIHHKPVIPVGQLPSTGVDYSNGDNTWGWIKEWLDKQPRSTVLYVAFGSEAKPSQEEVTKIAFGLEESKLPFFWVLRVQRGPTDNVVLQLPKGFEERTKGRGVVCTDWAPQVKIMGHMAVGGFLTHAGWTSVVEAVQNEKPLVLLTFLADQGINARVLEEKKMGYSVPRSERDGSFTSDSVAASIRLVMLEEEGRIYREKIKEMKDLFVNTKLQDNYIDNLLSHLRRVCSVKSGYNVIMRSKECEANNSGHDSWNSLWNAIAGTLAAANMQGLCSTVKAVEAEMHVFFDCDRPERVGKLSEAKTASLAVIMLWLSWKNNAGFFDEESATSEACRVRDSYVNAHLRRQGCWLITFDTAREYLLGPLRRRFEIDLLNFPEHLSPVCD</sequence>
<dbReference type="GO" id="GO:0008194">
    <property type="term" value="F:UDP-glycosyltransferase activity"/>
    <property type="evidence" value="ECO:0007669"/>
    <property type="project" value="InterPro"/>
</dbReference>
<dbReference type="Pfam" id="PF00201">
    <property type="entry name" value="UDPGT"/>
    <property type="match status" value="1"/>
</dbReference>
<dbReference type="OrthoDB" id="5835829at2759"/>
<evidence type="ECO:0000256" key="1">
    <source>
        <dbReference type="ARBA" id="ARBA00009995"/>
    </source>
</evidence>
<dbReference type="Proteomes" id="UP000242715">
    <property type="component" value="Unassembled WGS sequence"/>
</dbReference>